<dbReference type="PROSITE" id="PS51161">
    <property type="entry name" value="ATP_CONE"/>
    <property type="match status" value="1"/>
</dbReference>
<dbReference type="Proteomes" id="UP000320913">
    <property type="component" value="Unassembled WGS sequence"/>
</dbReference>
<dbReference type="InterPro" id="IPR003796">
    <property type="entry name" value="RNR_NrdR-like"/>
</dbReference>
<dbReference type="PANTHER" id="PTHR30455:SF2">
    <property type="entry name" value="TRANSCRIPTIONAL REPRESSOR NRDR"/>
    <property type="match status" value="1"/>
</dbReference>
<dbReference type="PANTHER" id="PTHR30455">
    <property type="entry name" value="TRANSCRIPTIONAL REPRESSOR NRDR"/>
    <property type="match status" value="1"/>
</dbReference>
<comment type="function">
    <text evidence="7">Negatively regulates transcription of bacterial ribonucleotide reductase nrd genes and operons by binding to NrdR-boxes.</text>
</comment>
<feature type="zinc finger region" evidence="7">
    <location>
        <begin position="3"/>
        <end position="34"/>
    </location>
</feature>
<accession>A0A538SDZ4</accession>
<keyword evidence="3 7" id="KW-0067">ATP-binding</keyword>
<reference evidence="11 12" key="1">
    <citation type="journal article" date="2019" name="Nat. Microbiol.">
        <title>Mediterranean grassland soil C-N compound turnover is dependent on rainfall and depth, and is mediated by genomically divergent microorganisms.</title>
        <authorList>
            <person name="Diamond S."/>
            <person name="Andeer P.F."/>
            <person name="Li Z."/>
            <person name="Crits-Christoph A."/>
            <person name="Burstein D."/>
            <person name="Anantharaman K."/>
            <person name="Lane K.R."/>
            <person name="Thomas B.C."/>
            <person name="Pan C."/>
            <person name="Northen T.R."/>
            <person name="Banfield J.F."/>
        </authorList>
    </citation>
    <scope>NUCLEOTIDE SEQUENCE [LARGE SCALE GENOMIC DNA]</scope>
    <source>
        <strain evidence="9">WS_1</strain>
        <strain evidence="10">WS_5</strain>
    </source>
</reference>
<dbReference type="InterPro" id="IPR005144">
    <property type="entry name" value="ATP-cone_dom"/>
</dbReference>
<comment type="caution">
    <text evidence="9">The sequence shown here is derived from an EMBL/GenBank/DDBJ whole genome shotgun (WGS) entry which is preliminary data.</text>
</comment>
<dbReference type="NCBIfam" id="TIGR00244">
    <property type="entry name" value="transcriptional regulator NrdR"/>
    <property type="match status" value="1"/>
</dbReference>
<evidence type="ECO:0000256" key="7">
    <source>
        <dbReference type="HAMAP-Rule" id="MF_00440"/>
    </source>
</evidence>
<keyword evidence="7" id="KW-0479">Metal-binding</keyword>
<dbReference type="InterPro" id="IPR055173">
    <property type="entry name" value="NrdR-like_N"/>
</dbReference>
<evidence type="ECO:0000256" key="6">
    <source>
        <dbReference type="ARBA" id="ARBA00023163"/>
    </source>
</evidence>
<feature type="domain" description="ATP-cone" evidence="8">
    <location>
        <begin position="49"/>
        <end position="139"/>
    </location>
</feature>
<dbReference type="GO" id="GO:0003677">
    <property type="term" value="F:DNA binding"/>
    <property type="evidence" value="ECO:0007669"/>
    <property type="project" value="UniProtKB-KW"/>
</dbReference>
<evidence type="ECO:0000256" key="2">
    <source>
        <dbReference type="ARBA" id="ARBA00022741"/>
    </source>
</evidence>
<dbReference type="Proteomes" id="UP000316292">
    <property type="component" value="Unassembled WGS sequence"/>
</dbReference>
<dbReference type="Pfam" id="PF22811">
    <property type="entry name" value="Zn_ribbon_NrdR"/>
    <property type="match status" value="1"/>
</dbReference>
<protein>
    <recommendedName>
        <fullName evidence="7">Transcriptional repressor NrdR</fullName>
    </recommendedName>
</protein>
<evidence type="ECO:0000256" key="5">
    <source>
        <dbReference type="ARBA" id="ARBA00023125"/>
    </source>
</evidence>
<name>A0A538SDZ4_UNCEI</name>
<dbReference type="AlphaFoldDB" id="A0A538SDZ4"/>
<evidence type="ECO:0000313" key="11">
    <source>
        <dbReference type="Proteomes" id="UP000316292"/>
    </source>
</evidence>
<dbReference type="GO" id="GO:0008270">
    <property type="term" value="F:zinc ion binding"/>
    <property type="evidence" value="ECO:0007669"/>
    <property type="project" value="UniProtKB-UniRule"/>
</dbReference>
<sequence length="149" mass="17361">MKCPACGHLEDKVIDSRSAKEGQAIRRRRECLACQRRFTTYETVETTPLLVIKKDGRREPFSREKILNGLLRATEKRPIPAERIHALVDKLEAELMQKGQDEVHSSEIGERVMAELHQLDEVAYVRFASVYRHFKDLNQFLEELRSLLK</sequence>
<dbReference type="EMBL" id="VBOR01000055">
    <property type="protein sequence ID" value="TMQ49598.1"/>
    <property type="molecule type" value="Genomic_DNA"/>
</dbReference>
<keyword evidence="5 7" id="KW-0238">DNA-binding</keyword>
<dbReference type="EMBL" id="VBOV01000293">
    <property type="protein sequence ID" value="TMQ54745.1"/>
    <property type="molecule type" value="Genomic_DNA"/>
</dbReference>
<evidence type="ECO:0000256" key="4">
    <source>
        <dbReference type="ARBA" id="ARBA00023015"/>
    </source>
</evidence>
<keyword evidence="2 7" id="KW-0547">Nucleotide-binding</keyword>
<comment type="similarity">
    <text evidence="7">Belongs to the NrdR family.</text>
</comment>
<evidence type="ECO:0000313" key="10">
    <source>
        <dbReference type="EMBL" id="TMQ54745.1"/>
    </source>
</evidence>
<dbReference type="GO" id="GO:0045892">
    <property type="term" value="P:negative regulation of DNA-templated transcription"/>
    <property type="evidence" value="ECO:0007669"/>
    <property type="project" value="UniProtKB-UniRule"/>
</dbReference>
<dbReference type="Pfam" id="PF03477">
    <property type="entry name" value="ATP-cone"/>
    <property type="match status" value="1"/>
</dbReference>
<evidence type="ECO:0000259" key="8">
    <source>
        <dbReference type="PROSITE" id="PS51161"/>
    </source>
</evidence>
<keyword evidence="7" id="KW-0862">Zinc</keyword>
<keyword evidence="7" id="KW-0863">Zinc-finger</keyword>
<evidence type="ECO:0000256" key="1">
    <source>
        <dbReference type="ARBA" id="ARBA00022491"/>
    </source>
</evidence>
<evidence type="ECO:0000256" key="3">
    <source>
        <dbReference type="ARBA" id="ARBA00022840"/>
    </source>
</evidence>
<comment type="cofactor">
    <cofactor evidence="7">
        <name>Zn(2+)</name>
        <dbReference type="ChEBI" id="CHEBI:29105"/>
    </cofactor>
    <text evidence="7">Binds 1 zinc ion.</text>
</comment>
<keyword evidence="6 7" id="KW-0804">Transcription</keyword>
<proteinExistence type="inferred from homology"/>
<dbReference type="GO" id="GO:0005524">
    <property type="term" value="F:ATP binding"/>
    <property type="evidence" value="ECO:0007669"/>
    <property type="project" value="UniProtKB-UniRule"/>
</dbReference>
<keyword evidence="4 7" id="KW-0805">Transcription regulation</keyword>
<evidence type="ECO:0000313" key="12">
    <source>
        <dbReference type="Proteomes" id="UP000320913"/>
    </source>
</evidence>
<organism evidence="9 11">
    <name type="scientific">Eiseniibacteriota bacterium</name>
    <dbReference type="NCBI Taxonomy" id="2212470"/>
    <lineage>
        <taxon>Bacteria</taxon>
        <taxon>Candidatus Eiseniibacteriota</taxon>
    </lineage>
</organism>
<keyword evidence="1 7" id="KW-0678">Repressor</keyword>
<gene>
    <name evidence="7 9" type="primary">nrdR</name>
    <name evidence="9" type="ORF">E6K71_04475</name>
    <name evidence="10" type="ORF">E6K75_10170</name>
</gene>
<dbReference type="HAMAP" id="MF_00440">
    <property type="entry name" value="NrdR"/>
    <property type="match status" value="1"/>
</dbReference>
<evidence type="ECO:0000313" key="9">
    <source>
        <dbReference type="EMBL" id="TMQ49598.1"/>
    </source>
</evidence>